<accession>A0AAW3ZTK5</accession>
<comment type="caution">
    <text evidence="1">The sequence shown here is derived from an EMBL/GenBank/DDBJ whole genome shotgun (WGS) entry which is preliminary data.</text>
</comment>
<evidence type="ECO:0000313" key="2">
    <source>
        <dbReference type="Proteomes" id="UP000613768"/>
    </source>
</evidence>
<organism evidence="1 2">
    <name type="scientific">Pseudomarimonas arenosa</name>
    <dbReference type="NCBI Taxonomy" id="2774145"/>
    <lineage>
        <taxon>Bacteria</taxon>
        <taxon>Pseudomonadati</taxon>
        <taxon>Pseudomonadota</taxon>
        <taxon>Gammaproteobacteria</taxon>
        <taxon>Lysobacterales</taxon>
        <taxon>Lysobacteraceae</taxon>
        <taxon>Pseudomarimonas</taxon>
    </lineage>
</organism>
<dbReference type="EMBL" id="JACYTR010000068">
    <property type="protein sequence ID" value="MBD8527849.1"/>
    <property type="molecule type" value="Genomic_DNA"/>
</dbReference>
<protein>
    <submittedName>
        <fullName evidence="1">Uncharacterized protein</fullName>
    </submittedName>
</protein>
<name>A0AAW3ZTK5_9GAMM</name>
<proteinExistence type="predicted"/>
<dbReference type="RefSeq" id="WP_192031271.1">
    <property type="nucleotide sequence ID" value="NZ_JACYTR010000068.1"/>
</dbReference>
<sequence length="392" mass="42767">MNAIDQAAWVFAGDSPGSWWLVHTRAPRFAARLLSTEEFAAHPRLSAWVPHGLSSPTPIHFTLGADVLVITDFLDPVVLEEGVSPQKAILTDAMIEALDACQKAIAQVAVSAEFAPLAEHAEQFLVGWRRRAAANDAWEWLHPSGARVETRIDADGDCEAELQHPPGEAQLAGWDPLLLRERLERVAGERAMCVNGGWEALHSLGGSELHHDVFQVIAEQQRRHLHWVAIRQTLDDGNEIGCVALQVKGPLPLTCPTPVEIDATSPLLLGDRPLSDADVEAILELQHAYGLSSAVGLVASHHFGWLEENADSKVRRQRAAPLPRYPCEVEVVNQGVLSAAVILAPPDTRGRFRVVIAPHAQAASRPGDSGAVLPFEGMLLRREQFHLPAYLQ</sequence>
<gene>
    <name evidence="1" type="ORF">IFO71_19050</name>
</gene>
<dbReference type="Proteomes" id="UP000613768">
    <property type="component" value="Unassembled WGS sequence"/>
</dbReference>
<dbReference type="AlphaFoldDB" id="A0AAW3ZTK5"/>
<evidence type="ECO:0000313" key="1">
    <source>
        <dbReference type="EMBL" id="MBD8527849.1"/>
    </source>
</evidence>
<keyword evidence="2" id="KW-1185">Reference proteome</keyword>
<reference evidence="1 2" key="1">
    <citation type="submission" date="2020-09" db="EMBL/GenBank/DDBJ databases">
        <title>Pseudoxanthomonas sp. CAU 1598 isolated from sand of Yaerae Beach.</title>
        <authorList>
            <person name="Kim W."/>
        </authorList>
    </citation>
    <scope>NUCLEOTIDE SEQUENCE [LARGE SCALE GENOMIC DNA]</scope>
    <source>
        <strain evidence="1 2">CAU 1598</strain>
    </source>
</reference>